<keyword evidence="3" id="KW-1185">Reference proteome</keyword>
<sequence>MGQPRGSRKIYHHLVCLLHTLVQRVPKVRRVAALFKPRMARLWNLIFYPLVSVPGSAYFERFHLTQHPDYGHWLEHFEKNSSITWKEQYRLSKKWPDQPLISIVTPLYNTPSNLLIECVESALFQSYQQWELILVDDASNDRSTLNCLSRIARIKDPRIKVLTNRKNRGTCQSTNRGVRRASGEYIAFLDHDDRITPNALFETARTISGHDRPDLIYSDRDLISPSGKRHDRISKPAWSPETLLSGNYLFHLMVAKRSLFLELGGYRKDFEGSQDLDFVLRLAEVTHRVVHIPKVLYNFRQAETSCAYDMEAKSFIFEKGVKAVQDALDRRGINGKAYELEHAWRGNYGIRLKNRLAHDTIIYNRHPNLAEFLNHRIKSSGKAYFLIKREGIQGEEEETDSTLVSFFQIPGIGCITGKIVSNNKIVHAGLINRPEGIPLGLYMDFPSETPGLLASASIMRNTSLTHPWCCAISKEIWEALGGFDNAYGGIYTLFDFAMGCLEKGYRNLFVPQTQYRTEKRKQTDIYPEDVRLYKKKWQKRLNTNDPHYNQNLSLNHCDMRLRTPH</sequence>
<dbReference type="PANTHER" id="PTHR43685:SF2">
    <property type="entry name" value="GLYCOSYLTRANSFERASE 2-LIKE DOMAIN-CONTAINING PROTEIN"/>
    <property type="match status" value="1"/>
</dbReference>
<dbReference type="InterPro" id="IPR029044">
    <property type="entry name" value="Nucleotide-diphossugar_trans"/>
</dbReference>
<dbReference type="Pfam" id="PF00535">
    <property type="entry name" value="Glycos_transf_2"/>
    <property type="match status" value="1"/>
</dbReference>
<dbReference type="KEGG" id="dat:HRM2_29830"/>
<dbReference type="SUPFAM" id="SSF53448">
    <property type="entry name" value="Nucleotide-diphospho-sugar transferases"/>
    <property type="match status" value="2"/>
</dbReference>
<name>C0QK40_DESAH</name>
<dbReference type="Proteomes" id="UP000000442">
    <property type="component" value="Chromosome"/>
</dbReference>
<keyword evidence="2" id="KW-0808">Transferase</keyword>
<proteinExistence type="predicted"/>
<dbReference type="InterPro" id="IPR001173">
    <property type="entry name" value="Glyco_trans_2-like"/>
</dbReference>
<gene>
    <name evidence="2" type="ordered locus">HRM2_29830</name>
</gene>
<dbReference type="CAZy" id="GT2">
    <property type="family name" value="Glycosyltransferase Family 2"/>
</dbReference>
<dbReference type="GO" id="GO:0016740">
    <property type="term" value="F:transferase activity"/>
    <property type="evidence" value="ECO:0007669"/>
    <property type="project" value="UniProtKB-KW"/>
</dbReference>
<accession>C0QK40</accession>
<dbReference type="HOGENOM" id="CLU_005003_2_2_7"/>
<dbReference type="OrthoDB" id="9816564at2"/>
<organism evidence="2 3">
    <name type="scientific">Desulforapulum autotrophicum (strain ATCC 43914 / DSM 3382 / VKM B-1955 / HRM2)</name>
    <name type="common">Desulfobacterium autotrophicum</name>
    <dbReference type="NCBI Taxonomy" id="177437"/>
    <lineage>
        <taxon>Bacteria</taxon>
        <taxon>Pseudomonadati</taxon>
        <taxon>Thermodesulfobacteriota</taxon>
        <taxon>Desulfobacteria</taxon>
        <taxon>Desulfobacterales</taxon>
        <taxon>Desulfobacteraceae</taxon>
        <taxon>Desulforapulum</taxon>
    </lineage>
</organism>
<dbReference type="EMBL" id="CP001087">
    <property type="protein sequence ID" value="ACN16066.1"/>
    <property type="molecule type" value="Genomic_DNA"/>
</dbReference>
<feature type="domain" description="Glycosyltransferase 2-like" evidence="1">
    <location>
        <begin position="102"/>
        <end position="227"/>
    </location>
</feature>
<dbReference type="PANTHER" id="PTHR43685">
    <property type="entry name" value="GLYCOSYLTRANSFERASE"/>
    <property type="match status" value="1"/>
</dbReference>
<evidence type="ECO:0000313" key="3">
    <source>
        <dbReference type="Proteomes" id="UP000000442"/>
    </source>
</evidence>
<dbReference type="AlphaFoldDB" id="C0QK40"/>
<protein>
    <submittedName>
        <fullName evidence="2">Glycosyl transferase (Group 2 family protein)</fullName>
    </submittedName>
</protein>
<dbReference type="CDD" id="cd04184">
    <property type="entry name" value="GT2_RfbC_Mx_like"/>
    <property type="match status" value="1"/>
</dbReference>
<dbReference type="eggNOG" id="COG1216">
    <property type="taxonomic scope" value="Bacteria"/>
</dbReference>
<evidence type="ECO:0000313" key="2">
    <source>
        <dbReference type="EMBL" id="ACN16066.1"/>
    </source>
</evidence>
<dbReference type="Gene3D" id="3.90.550.10">
    <property type="entry name" value="Spore Coat Polysaccharide Biosynthesis Protein SpsA, Chain A"/>
    <property type="match status" value="2"/>
</dbReference>
<reference evidence="2 3" key="1">
    <citation type="journal article" date="2009" name="Environ. Microbiol.">
        <title>Genome sequence of Desulfobacterium autotrophicum HRM2, a marine sulfate reducer oxidizing organic carbon completely to carbon dioxide.</title>
        <authorList>
            <person name="Strittmatter A.W."/>
            <person name="Liesegang H."/>
            <person name="Rabus R."/>
            <person name="Decker I."/>
            <person name="Amann J."/>
            <person name="Andres S."/>
            <person name="Henne A."/>
            <person name="Fricke W.F."/>
            <person name="Martinez-Arias R."/>
            <person name="Bartels D."/>
            <person name="Goesmann A."/>
            <person name="Krause L."/>
            <person name="Puehler A."/>
            <person name="Klenk H.P."/>
            <person name="Richter M."/>
            <person name="Schuler M."/>
            <person name="Gloeckner F.O."/>
            <person name="Meyerdierks A."/>
            <person name="Gottschalk G."/>
            <person name="Amann R."/>
        </authorList>
    </citation>
    <scope>NUCLEOTIDE SEQUENCE [LARGE SCALE GENOMIC DNA]</scope>
    <source>
        <strain evidence="3">ATCC 43914 / DSM 3382 / HRM2</strain>
    </source>
</reference>
<evidence type="ECO:0000259" key="1">
    <source>
        <dbReference type="Pfam" id="PF00535"/>
    </source>
</evidence>
<dbReference type="InterPro" id="IPR050834">
    <property type="entry name" value="Glycosyltransf_2"/>
</dbReference>
<dbReference type="STRING" id="177437.HRM2_29830"/>